<dbReference type="EMBL" id="LAZR01000069">
    <property type="protein sequence ID" value="KKN95657.1"/>
    <property type="molecule type" value="Genomic_DNA"/>
</dbReference>
<keyword evidence="1" id="KW-0175">Coiled coil</keyword>
<accession>A0A0F9V7F7</accession>
<gene>
    <name evidence="2" type="ORF">LCGC14_0175260</name>
</gene>
<organism evidence="2">
    <name type="scientific">marine sediment metagenome</name>
    <dbReference type="NCBI Taxonomy" id="412755"/>
    <lineage>
        <taxon>unclassified sequences</taxon>
        <taxon>metagenomes</taxon>
        <taxon>ecological metagenomes</taxon>
    </lineage>
</organism>
<protein>
    <submittedName>
        <fullName evidence="2">Uncharacterized protein</fullName>
    </submittedName>
</protein>
<evidence type="ECO:0000256" key="1">
    <source>
        <dbReference type="SAM" id="Coils"/>
    </source>
</evidence>
<sequence>MLTKKEKEIIDKDFSYCYHSVDFEIPNKKLEVVSESKYITEKTDELNYTFRDRLTLSENDLGSFKNKFNDILAQIKELVDQRKTNETEKVKKRDDILSVEYSPLQTEKIQIEEEYYEVKRIFDKVSNAKNALQKRLNDINDAIKILTKSEKMIKVEIDLFENYGAKDAAIVEKIDHIIDDLESRVDTIRETAINEKQKKETKLDLVINTYAKTILEHKFPKRKDGTWWTNSIKYLERRENIFNHYKLERSIPNRFTNTIGENRKLKKILFDFEYYRMVGKSMKINNIPIYVSEGSYIGVTPILKPDIKNQMIKNSVKLDEDQFNILKKNLEYSMSGTSADSFKIDECRYPLDGLTSFEEFDNELLNAYFLTSEKKPKYFKEGTSFLLLLETPYSLWVLTPILVKE</sequence>
<feature type="coiled-coil region" evidence="1">
    <location>
        <begin position="122"/>
        <end position="149"/>
    </location>
</feature>
<evidence type="ECO:0000313" key="2">
    <source>
        <dbReference type="EMBL" id="KKN95657.1"/>
    </source>
</evidence>
<dbReference type="AlphaFoldDB" id="A0A0F9V7F7"/>
<proteinExistence type="predicted"/>
<comment type="caution">
    <text evidence="2">The sequence shown here is derived from an EMBL/GenBank/DDBJ whole genome shotgun (WGS) entry which is preliminary data.</text>
</comment>
<reference evidence="2" key="1">
    <citation type="journal article" date="2015" name="Nature">
        <title>Complex archaea that bridge the gap between prokaryotes and eukaryotes.</title>
        <authorList>
            <person name="Spang A."/>
            <person name="Saw J.H."/>
            <person name="Jorgensen S.L."/>
            <person name="Zaremba-Niedzwiedzka K."/>
            <person name="Martijn J."/>
            <person name="Lind A.E."/>
            <person name="van Eijk R."/>
            <person name="Schleper C."/>
            <person name="Guy L."/>
            <person name="Ettema T.J."/>
        </authorList>
    </citation>
    <scope>NUCLEOTIDE SEQUENCE</scope>
</reference>
<name>A0A0F9V7F7_9ZZZZ</name>